<feature type="region of interest" description="Disordered" evidence="2">
    <location>
        <begin position="1"/>
        <end position="25"/>
    </location>
</feature>
<protein>
    <submittedName>
        <fullName evidence="3">Cell shape determination protein CcmA</fullName>
    </submittedName>
</protein>
<proteinExistence type="inferred from homology"/>
<dbReference type="PANTHER" id="PTHR35024:SF4">
    <property type="entry name" value="POLYMER-FORMING CYTOSKELETAL PROTEIN"/>
    <property type="match status" value="1"/>
</dbReference>
<dbReference type="PANTHER" id="PTHR35024">
    <property type="entry name" value="HYPOTHETICAL CYTOSOLIC PROTEIN"/>
    <property type="match status" value="1"/>
</dbReference>
<reference evidence="3 4" key="1">
    <citation type="journal article" date="2017" name="BMC Genomics">
        <title>Genome sequencing of 39 Akkermansia muciniphila isolates reveals its population structure, genomic and functional diverisity, and global distribution in mammalian gut microbiotas.</title>
        <authorList>
            <person name="Guo X."/>
            <person name="Li S."/>
            <person name="Zhang J."/>
            <person name="Wu F."/>
            <person name="Li X."/>
            <person name="Wu D."/>
            <person name="Zhang M."/>
            <person name="Ou Z."/>
            <person name="Jie Z."/>
            <person name="Yan Q."/>
            <person name="Li P."/>
            <person name="Yi J."/>
            <person name="Peng Y."/>
        </authorList>
    </citation>
    <scope>NUCLEOTIDE SEQUENCE [LARGE SCALE GENOMIC DNA]</scope>
    <source>
        <strain evidence="3 4">GP24</strain>
    </source>
</reference>
<feature type="compositionally biased region" description="Polar residues" evidence="2">
    <location>
        <begin position="164"/>
        <end position="175"/>
    </location>
</feature>
<evidence type="ECO:0000256" key="2">
    <source>
        <dbReference type="SAM" id="MobiDB-lite"/>
    </source>
</evidence>
<gene>
    <name evidence="3" type="ORF">CXU22_08675</name>
</gene>
<evidence type="ECO:0000256" key="1">
    <source>
        <dbReference type="ARBA" id="ARBA00044755"/>
    </source>
</evidence>
<dbReference type="InterPro" id="IPR007607">
    <property type="entry name" value="BacA/B"/>
</dbReference>
<dbReference type="Pfam" id="PF04519">
    <property type="entry name" value="Bactofilin"/>
    <property type="match status" value="1"/>
</dbReference>
<evidence type="ECO:0000313" key="3">
    <source>
        <dbReference type="EMBL" id="PNC17917.1"/>
    </source>
</evidence>
<dbReference type="AlphaFoldDB" id="A0A2N8HDE4"/>
<name>A0A2N8HDE4_9BACT</name>
<dbReference type="OrthoDB" id="191511at2"/>
<feature type="region of interest" description="Disordered" evidence="2">
    <location>
        <begin position="155"/>
        <end position="175"/>
    </location>
</feature>
<dbReference type="EMBL" id="PJKA01000012">
    <property type="protein sequence ID" value="PNC17917.1"/>
    <property type="molecule type" value="Genomic_DNA"/>
</dbReference>
<accession>A0A2N8HDE4</accession>
<comment type="caution">
    <text evidence="3">The sequence shown here is derived from an EMBL/GenBank/DDBJ whole genome shotgun (WGS) entry which is preliminary data.</text>
</comment>
<sequence>MDVAKSQDTPEPVAEPVPSSASYAPTTRVQQLTRNVLNSDVEVVGSLRFSDDLLIDGTVEGDISSEGVLSVGQNAVIRAEINTKSVIIHGKVIGNVTVTDRVELKSTAELVGDIQAASLAIEGGAIFIGHSTVGAPTVGTAGASAAKKPAPVHAFAPEPETAVPASQSTLDIDAE</sequence>
<dbReference type="Proteomes" id="UP000236000">
    <property type="component" value="Unassembled WGS sequence"/>
</dbReference>
<organism evidence="3 4">
    <name type="scientific">Akkermansia muciniphila</name>
    <dbReference type="NCBI Taxonomy" id="239935"/>
    <lineage>
        <taxon>Bacteria</taxon>
        <taxon>Pseudomonadati</taxon>
        <taxon>Verrucomicrobiota</taxon>
        <taxon>Verrucomicrobiia</taxon>
        <taxon>Verrucomicrobiales</taxon>
        <taxon>Akkermansiaceae</taxon>
        <taxon>Akkermansia</taxon>
    </lineage>
</organism>
<evidence type="ECO:0000313" key="4">
    <source>
        <dbReference type="Proteomes" id="UP000236000"/>
    </source>
</evidence>
<comment type="similarity">
    <text evidence="1">Belongs to the bactofilin family.</text>
</comment>